<proteinExistence type="predicted"/>
<evidence type="ECO:0000256" key="1">
    <source>
        <dbReference type="SAM" id="MobiDB-lite"/>
    </source>
</evidence>
<dbReference type="PROSITE" id="PS50888">
    <property type="entry name" value="BHLH"/>
    <property type="match status" value="1"/>
</dbReference>
<dbReference type="AlphaFoldDB" id="A0AA39X9E5"/>
<dbReference type="Proteomes" id="UP001174934">
    <property type="component" value="Unassembled WGS sequence"/>
</dbReference>
<reference evidence="3" key="1">
    <citation type="submission" date="2023-06" db="EMBL/GenBank/DDBJ databases">
        <title>Genome-scale phylogeny and comparative genomics of the fungal order Sordariales.</title>
        <authorList>
            <consortium name="Lawrence Berkeley National Laboratory"/>
            <person name="Hensen N."/>
            <person name="Bonometti L."/>
            <person name="Westerberg I."/>
            <person name="Brannstrom I.O."/>
            <person name="Guillou S."/>
            <person name="Cros-Aarteil S."/>
            <person name="Calhoun S."/>
            <person name="Haridas S."/>
            <person name="Kuo A."/>
            <person name="Mondo S."/>
            <person name="Pangilinan J."/>
            <person name="Riley R."/>
            <person name="LaButti K."/>
            <person name="Andreopoulos B."/>
            <person name="Lipzen A."/>
            <person name="Chen C."/>
            <person name="Yanf M."/>
            <person name="Daum C."/>
            <person name="Ng V."/>
            <person name="Clum A."/>
            <person name="Steindorff A."/>
            <person name="Ohm R."/>
            <person name="Martin F."/>
            <person name="Silar P."/>
            <person name="Natvig D."/>
            <person name="Lalanne C."/>
            <person name="Gautier V."/>
            <person name="Ament-velasquez S.L."/>
            <person name="Kruys A."/>
            <person name="Hutchinson M.I."/>
            <person name="Powell A.J."/>
            <person name="Barry K."/>
            <person name="Miller A.N."/>
            <person name="Grigoriev I.V."/>
            <person name="Debuchy R."/>
            <person name="Gladieux P."/>
            <person name="Thoren M.H."/>
            <person name="Johannesson H."/>
        </authorList>
    </citation>
    <scope>NUCLEOTIDE SEQUENCE</scope>
    <source>
        <strain evidence="3">SMH3391-2</strain>
    </source>
</reference>
<dbReference type="SUPFAM" id="SSF47459">
    <property type="entry name" value="HLH, helix-loop-helix DNA-binding domain"/>
    <property type="match status" value="1"/>
</dbReference>
<dbReference type="EMBL" id="JAULSR010000002">
    <property type="protein sequence ID" value="KAK0629605.1"/>
    <property type="molecule type" value="Genomic_DNA"/>
</dbReference>
<dbReference type="GO" id="GO:0046983">
    <property type="term" value="F:protein dimerization activity"/>
    <property type="evidence" value="ECO:0007669"/>
    <property type="project" value="InterPro"/>
</dbReference>
<sequence length="369" mass="41304">MHQLDTGDMMFSLATREELSFPERHFTPREQQPMAYPEPDEMLNLSTQWLTYSEPTVPKMSTFDSDLSFFAQNWLDENQHSHLPAHNTAKPVLSQESIAHDLFSPSIAHTSSPVQTDWDMLLSATSQTMADFPWPTTTAQPIVVKSEDDSDSIWSLNDSPEEPQPPSAAWPYPQKFRRRSEPRVTKPSRRPTNRLHPCTNINTRPDHPDLFAPIPITPRSSSYETTMFNNLSHGSAVAGGSTSAPTVIDLCGDDSSERAAAHSKRIAHKISEKSRRNRLTFAIRQIQKLLPPQEGDSDERSPNYTGLPVSKVDVVEMSIAYIARLKRENEEAVGRVKELEGLLMKEKVGKEGEGAEAVVVGDDKTSEKV</sequence>
<gene>
    <name evidence="3" type="ORF">B0T17DRAFT_506139</name>
</gene>
<evidence type="ECO:0000313" key="3">
    <source>
        <dbReference type="EMBL" id="KAK0629605.1"/>
    </source>
</evidence>
<dbReference type="Gene3D" id="4.10.280.10">
    <property type="entry name" value="Helix-loop-helix DNA-binding domain"/>
    <property type="match status" value="1"/>
</dbReference>
<evidence type="ECO:0000259" key="2">
    <source>
        <dbReference type="PROSITE" id="PS50888"/>
    </source>
</evidence>
<organism evidence="3 4">
    <name type="scientific">Bombardia bombarda</name>
    <dbReference type="NCBI Taxonomy" id="252184"/>
    <lineage>
        <taxon>Eukaryota</taxon>
        <taxon>Fungi</taxon>
        <taxon>Dikarya</taxon>
        <taxon>Ascomycota</taxon>
        <taxon>Pezizomycotina</taxon>
        <taxon>Sordariomycetes</taxon>
        <taxon>Sordariomycetidae</taxon>
        <taxon>Sordariales</taxon>
        <taxon>Lasiosphaeriaceae</taxon>
        <taxon>Bombardia</taxon>
    </lineage>
</organism>
<protein>
    <recommendedName>
        <fullName evidence="2">BHLH domain-containing protein</fullName>
    </recommendedName>
</protein>
<accession>A0AA39X9E5</accession>
<dbReference type="InterPro" id="IPR036638">
    <property type="entry name" value="HLH_DNA-bd_sf"/>
</dbReference>
<dbReference type="InterPro" id="IPR011598">
    <property type="entry name" value="bHLH_dom"/>
</dbReference>
<comment type="caution">
    <text evidence="3">The sequence shown here is derived from an EMBL/GenBank/DDBJ whole genome shotgun (WGS) entry which is preliminary data.</text>
</comment>
<feature type="region of interest" description="Disordered" evidence="1">
    <location>
        <begin position="146"/>
        <end position="212"/>
    </location>
</feature>
<dbReference type="Pfam" id="PF00010">
    <property type="entry name" value="HLH"/>
    <property type="match status" value="1"/>
</dbReference>
<name>A0AA39X9E5_9PEZI</name>
<feature type="domain" description="BHLH" evidence="2">
    <location>
        <begin position="263"/>
        <end position="325"/>
    </location>
</feature>
<evidence type="ECO:0000313" key="4">
    <source>
        <dbReference type="Proteomes" id="UP001174934"/>
    </source>
</evidence>
<keyword evidence="4" id="KW-1185">Reference proteome</keyword>